<dbReference type="InterPro" id="IPR001254">
    <property type="entry name" value="Trypsin_dom"/>
</dbReference>
<dbReference type="UCSC" id="CG18557-RA">
    <property type="organism name" value="d. melanogaster"/>
</dbReference>
<feature type="signal peptide" evidence="3">
    <location>
        <begin position="1"/>
        <end position="18"/>
    </location>
</feature>
<evidence type="ECO:0000313" key="5">
    <source>
        <dbReference type="EMBL" id="AAF51195.1"/>
    </source>
</evidence>
<reference evidence="5 7" key="3">
    <citation type="journal article" date="2002" name="Genome Biol.">
        <title>Annotation of the Drosophila melanogaster euchromatic genome: a systematic review.</title>
        <authorList>
            <person name="Misra S."/>
            <person name="Crosby M.A."/>
            <person name="Mungall C.J."/>
            <person name="Matthews B.B."/>
            <person name="Campbell K.S."/>
            <person name="Hradecky P."/>
            <person name="Huang Y."/>
            <person name="Kaminker J.S."/>
            <person name="Millburn G.H."/>
            <person name="Prochnik S.E."/>
            <person name="Smith C.D."/>
            <person name="Tupy J.L."/>
            <person name="Whitfied E.J."/>
            <person name="Bayraktaroglu L."/>
            <person name="Berman B.P."/>
            <person name="Bettencourt B.R."/>
            <person name="Celniker S.E."/>
            <person name="de Grey A.D."/>
            <person name="Drysdale R.A."/>
            <person name="Harris N.L."/>
            <person name="Richter J."/>
            <person name="Russo S."/>
            <person name="Schroeder A.J."/>
            <person name="Shu S.Q."/>
            <person name="Stapleton M."/>
            <person name="Yamada C."/>
            <person name="Ashburner M."/>
            <person name="Gelbart W.M."/>
            <person name="Rubin G.M."/>
            <person name="Lewis S.E."/>
        </authorList>
    </citation>
    <scope>GENOME REANNOTATION</scope>
    <source>
        <strain evidence="7">Berkeley</strain>
    </source>
</reference>
<sequence length="343" mass="37881">MWRRVIFIRCCFWTLTETGAPCGLQMECVPQGLCKTSAWNQNAISWPSPCQRSESCCHSSQKLVIGAPLNCGKSNPNGLGGTVEEVVDQAKPNEFPWTVALMQNLINFFGAGTLVTENIVITAAHLMLDKTINDFGIIGGAWDLKQLAGKTIQWRTATRIVSHPDFNKMTGANNIALIVLETSFVMKPPIGPICWPTSGVSFDRERCLVAGWGRPDFLAKNYSYKQKKIDLPIVSRSDCESLLRRTAFVQSFQLDPTILCAGGERGRDACIGDGGSPLMCPIPGHPAIYELVGIVNSGFSCGLENVPALYTNISHMRPWIEKQLNDELNKPYKTFPIYNISYD</sequence>
<feature type="domain" description="Peptidase S1" evidence="4">
    <location>
        <begin position="78"/>
        <end position="325"/>
    </location>
</feature>
<evidence type="ECO:0000256" key="3">
    <source>
        <dbReference type="SAM" id="SignalP"/>
    </source>
</evidence>
<dbReference type="BioGRID-ORCS" id="33483">
    <property type="hits" value="0 hits in 1 CRISPR screen"/>
</dbReference>
<reference evidence="5 7" key="4">
    <citation type="journal article" date="2002" name="Genome Biol.">
        <title>The transposable elements of the Drosophila melanogaster euchromatin: a genomics perspective.</title>
        <authorList>
            <person name="Kaminker J.S."/>
            <person name="Bergman C.M."/>
            <person name="Kronmiller B."/>
            <person name="Carlson J."/>
            <person name="Svirskas R."/>
            <person name="Patel S."/>
            <person name="Frise E."/>
            <person name="Wheeler D.A."/>
            <person name="Lewis S.E."/>
            <person name="Rubin G.M."/>
            <person name="Ashburner M."/>
            <person name="Celniker S.E."/>
        </authorList>
    </citation>
    <scope>NUCLEOTIDE SEQUENCE [LARGE SCALE GENOMIC DNA]</scope>
    <source>
        <strain evidence="7">Berkeley</strain>
    </source>
</reference>
<dbReference type="FlyBase" id="FBgn0031470">
    <property type="gene designation" value="CG18557"/>
</dbReference>
<proteinExistence type="inferred from homology"/>
<reference evidence="5 7" key="10">
    <citation type="journal article" date="2015" name="G3 (Bethesda)">
        <title>Gene Model Annotations for Drosophila melanogaster: The Rule-Benders.</title>
        <authorList>
            <consortium name="FlyBase Consortium"/>
            <person name="Crosby M.A."/>
            <person name="Gramates L.S."/>
            <person name="Dos Santos G."/>
            <person name="Matthews B.B."/>
            <person name="St Pierre S.E."/>
            <person name="Zhou P."/>
            <person name="Schroeder A.J."/>
            <person name="Falls K."/>
            <person name="Emmert D.B."/>
            <person name="Russo S.M."/>
            <person name="Gelbart W.M."/>
            <person name="null"/>
        </authorList>
    </citation>
    <scope>NUCLEOTIDE SEQUENCE [LARGE SCALE GENOMIC DNA]</scope>
    <source>
        <strain evidence="7">Berkeley</strain>
    </source>
</reference>
<evidence type="ECO:0000313" key="6">
    <source>
        <dbReference type="FlyBase" id="FBgn0031470"/>
    </source>
</evidence>
<dbReference type="FunFam" id="2.40.10.10:FF:000313">
    <property type="entry name" value="Serine protease easter-like Protein"/>
    <property type="match status" value="1"/>
</dbReference>
<dbReference type="InParanoid" id="Q9VQH8"/>
<dbReference type="CDD" id="cd00190">
    <property type="entry name" value="Tryp_SPc"/>
    <property type="match status" value="1"/>
</dbReference>
<dbReference type="PRINTS" id="PR00722">
    <property type="entry name" value="CHYMOTRYPSIN"/>
</dbReference>
<dbReference type="Gene3D" id="2.40.10.10">
    <property type="entry name" value="Trypsin-like serine proteases"/>
    <property type="match status" value="1"/>
</dbReference>
<accession>Q9VQH8</accession>
<dbReference type="OMA" id="PYKTFPI"/>
<dbReference type="SMART" id="SM00020">
    <property type="entry name" value="Tryp_SPc"/>
    <property type="match status" value="1"/>
</dbReference>
<dbReference type="ExpressionAtlas" id="Q9VQH8">
    <property type="expression patterns" value="baseline and differential"/>
</dbReference>
<gene>
    <name evidence="5" type="primary">c-SPH125</name>
    <name evidence="5" type="synonym">cSPH125</name>
    <name evidence="5" type="synonym">Dmel\CG18557</name>
    <name evidence="5 6" type="ORF">CG18557</name>
    <name evidence="5" type="ORF">Dmel_CG18557</name>
</gene>
<dbReference type="Bgee" id="FBgn0031470">
    <property type="expression patterns" value="Expressed in arthropod fat body and 6 other cell types or tissues"/>
</dbReference>
<dbReference type="RefSeq" id="NP_608721.1">
    <property type="nucleotide sequence ID" value="NM_134877.3"/>
</dbReference>
<dbReference type="InterPro" id="IPR043504">
    <property type="entry name" value="Peptidase_S1_PA_chymotrypsin"/>
</dbReference>
<evidence type="ECO:0000256" key="1">
    <source>
        <dbReference type="ARBA" id="ARBA00023157"/>
    </source>
</evidence>
<dbReference type="SMR" id="Q9VQH8"/>
<organism evidence="5 7">
    <name type="scientific">Drosophila melanogaster</name>
    <name type="common">Fruit fly</name>
    <dbReference type="NCBI Taxonomy" id="7227"/>
    <lineage>
        <taxon>Eukaryota</taxon>
        <taxon>Metazoa</taxon>
        <taxon>Ecdysozoa</taxon>
        <taxon>Arthropoda</taxon>
        <taxon>Hexapoda</taxon>
        <taxon>Insecta</taxon>
        <taxon>Pterygota</taxon>
        <taxon>Neoptera</taxon>
        <taxon>Endopterygota</taxon>
        <taxon>Diptera</taxon>
        <taxon>Brachycera</taxon>
        <taxon>Muscomorpha</taxon>
        <taxon>Ephydroidea</taxon>
        <taxon>Drosophilidae</taxon>
        <taxon>Drosophila</taxon>
        <taxon>Sophophora</taxon>
    </lineage>
</organism>
<dbReference type="PANTHER" id="PTHR24256">
    <property type="entry name" value="TRYPTASE-RELATED"/>
    <property type="match status" value="1"/>
</dbReference>
<reference evidence="5 7" key="1">
    <citation type="journal article" date="2000" name="Science">
        <title>The genome sequence of Drosophila melanogaster.</title>
        <authorList>
            <person name="Adams M.D."/>
            <person name="Celniker S.E."/>
            <person name="Holt R.A."/>
            <person name="Evans C.A."/>
            <person name="Gocayne J.D."/>
            <person name="Amanatides P.G."/>
            <person name="Scherer S.E."/>
            <person name="Li P.W."/>
            <person name="Hoskins R.A."/>
            <person name="Galle R.F."/>
            <person name="George R.A."/>
            <person name="Lewis S.E."/>
            <person name="Richards S."/>
            <person name="Ashburner M."/>
            <person name="Henderson S.N."/>
            <person name="Sutton G.G."/>
            <person name="Wortman J.R."/>
            <person name="Yandell M.D."/>
            <person name="Zhang Q."/>
            <person name="Chen L.X."/>
            <person name="Brandon R.C."/>
            <person name="Rogers Y.H."/>
            <person name="Blazej R.G."/>
            <person name="Champe M."/>
            <person name="Pfeiffer B.D."/>
            <person name="Wan K.H."/>
            <person name="Doyle C."/>
            <person name="Baxter E.G."/>
            <person name="Helt G."/>
            <person name="Nelson C.R."/>
            <person name="Gabor G.L."/>
            <person name="Abril J.F."/>
            <person name="Agbayani A."/>
            <person name="An H.J."/>
            <person name="Andrews-Pfannkoch C."/>
            <person name="Baldwin D."/>
            <person name="Ballew R.M."/>
            <person name="Basu A."/>
            <person name="Baxendale J."/>
            <person name="Bayraktaroglu L."/>
            <person name="Beasley E.M."/>
            <person name="Beeson K.Y."/>
            <person name="Benos P.V."/>
            <person name="Berman B.P."/>
            <person name="Bhandari D."/>
            <person name="Bolshakov S."/>
            <person name="Borkova D."/>
            <person name="Botchan M.R."/>
            <person name="Bouck J."/>
            <person name="Brokstein P."/>
            <person name="Brottier P."/>
            <person name="Burtis K.C."/>
            <person name="Busam D.A."/>
            <person name="Butler H."/>
            <person name="Cadieu E."/>
            <person name="Center A."/>
            <person name="Chandra I."/>
            <person name="Cherry J.M."/>
            <person name="Cawley S."/>
            <person name="Dahlke C."/>
            <person name="Davenport L.B."/>
            <person name="Davies P."/>
            <person name="de Pablos B."/>
            <person name="Delcher A."/>
            <person name="Deng Z."/>
            <person name="Mays A.D."/>
            <person name="Dew I."/>
            <person name="Dietz S.M."/>
            <person name="Dodson K."/>
            <person name="Doup L.E."/>
            <person name="Downes M."/>
            <person name="Dugan-Rocha S."/>
            <person name="Dunkov B.C."/>
            <person name="Dunn P."/>
            <person name="Durbin K.J."/>
            <person name="Evangelista C.C."/>
            <person name="Ferraz C."/>
            <person name="Ferriera S."/>
            <person name="Fleischmann W."/>
            <person name="Fosler C."/>
            <person name="Gabrielian A.E."/>
            <person name="Garg N.S."/>
            <person name="Gelbart W.M."/>
            <person name="Glasser K."/>
            <person name="Glodek A."/>
            <person name="Gong F."/>
            <person name="Gorrell J.H."/>
            <person name="Gu Z."/>
            <person name="Guan P."/>
            <person name="Harris M."/>
            <person name="Harris N.L."/>
            <person name="Harvey D."/>
            <person name="Heiman T.J."/>
            <person name="Hernandez J.R."/>
            <person name="Houck J."/>
            <person name="Hostin D."/>
            <person name="Houston K.A."/>
            <person name="Howland T.J."/>
            <person name="Wei M.H."/>
            <person name="Ibegwam C."/>
            <person name="Jalali M."/>
            <person name="Kalush F."/>
            <person name="Karpen G.H."/>
            <person name="Ke Z."/>
            <person name="Kennison J.A."/>
            <person name="Ketchum K.A."/>
            <person name="Kimmel B.E."/>
            <person name="Kodira C.D."/>
            <person name="Kraft C."/>
            <person name="Kravitz S."/>
            <person name="Kulp D."/>
            <person name="Lai Z."/>
            <person name="Lasko P."/>
            <person name="Lei Y."/>
            <person name="Levitsky A.A."/>
            <person name="Li J."/>
            <person name="Li Z."/>
            <person name="Liang Y."/>
            <person name="Lin X."/>
            <person name="Liu X."/>
            <person name="Mattei B."/>
            <person name="McIntosh T.C."/>
            <person name="McLeod M.P."/>
            <person name="McPherson D."/>
            <person name="Merkulov G."/>
            <person name="Milshina N.V."/>
            <person name="Mobarry C."/>
            <person name="Morris J."/>
            <person name="Moshrefi A."/>
            <person name="Mount S.M."/>
            <person name="Moy M."/>
            <person name="Murphy B."/>
            <person name="Murphy L."/>
            <person name="Muzny D.M."/>
            <person name="Nelson D.L."/>
            <person name="Nelson D.R."/>
            <person name="Nelson K.A."/>
            <person name="Nixon K."/>
            <person name="Nusskern D.R."/>
            <person name="Pacleb J.M."/>
            <person name="Palazzolo M."/>
            <person name="Pittman G.S."/>
            <person name="Pan S."/>
            <person name="Pollard J."/>
            <person name="Puri V."/>
            <person name="Reese M.G."/>
            <person name="Reinert K."/>
            <person name="Remington K."/>
            <person name="Saunders R.D."/>
            <person name="Scheeler F."/>
            <person name="Shen H."/>
            <person name="Shue B.C."/>
            <person name="Siden-Kiamos I."/>
            <person name="Simpson M."/>
            <person name="Skupski M.P."/>
            <person name="Smith T."/>
            <person name="Spier E."/>
            <person name="Spradling A.C."/>
            <person name="Stapleton M."/>
            <person name="Strong R."/>
            <person name="Sun E."/>
            <person name="Svirskas R."/>
            <person name="Tector C."/>
            <person name="Turner R."/>
            <person name="Venter E."/>
            <person name="Wang A.H."/>
            <person name="Wang X."/>
            <person name="Wang Z.Y."/>
            <person name="Wassarman D.A."/>
            <person name="Weinstock G.M."/>
            <person name="Weissenbach J."/>
            <person name="Williams S.M."/>
            <person name="WoodageT"/>
            <person name="Worley K.C."/>
            <person name="Wu D."/>
            <person name="Yang S."/>
            <person name="Yao Q.A."/>
            <person name="Ye J."/>
            <person name="Yeh R.F."/>
            <person name="Zaveri J.S."/>
            <person name="Zhan M."/>
            <person name="Zhang G."/>
            <person name="Zhao Q."/>
            <person name="Zheng L."/>
            <person name="Zheng X.H."/>
            <person name="Zhong F.N."/>
            <person name="Zhong W."/>
            <person name="Zhou X."/>
            <person name="Zhu S."/>
            <person name="Zhu X."/>
            <person name="Smith H.O."/>
            <person name="Gibbs R.A."/>
            <person name="Myers E.W."/>
            <person name="Rubin G.M."/>
            <person name="Venter J.C."/>
        </authorList>
    </citation>
    <scope>NUCLEOTIDE SEQUENCE [LARGE SCALE GENOMIC DNA]</scope>
    <source>
        <strain evidence="7">Berkeley</strain>
    </source>
</reference>
<dbReference type="InterPro" id="IPR001314">
    <property type="entry name" value="Peptidase_S1A"/>
</dbReference>
<dbReference type="InterPro" id="IPR009003">
    <property type="entry name" value="Peptidase_S1_PA"/>
</dbReference>
<dbReference type="PhylomeDB" id="Q9VQH8"/>
<dbReference type="AGR" id="FB:FBgn0031470"/>
<dbReference type="PaxDb" id="7227-FBpp0077373"/>
<dbReference type="GO" id="GO:0005615">
    <property type="term" value="C:extracellular space"/>
    <property type="evidence" value="ECO:0000318"/>
    <property type="project" value="GO_Central"/>
</dbReference>
<keyword evidence="3" id="KW-0732">Signal</keyword>
<evidence type="ECO:0000256" key="2">
    <source>
        <dbReference type="ARBA" id="ARBA00024195"/>
    </source>
</evidence>
<reference evidence="5 7" key="8">
    <citation type="journal article" date="2007" name="Science">
        <title>Sequence finishing and mapping of Drosophila melanogaster heterochromatin.</title>
        <authorList>
            <person name="Hoskins R.A."/>
            <person name="Carlson J.W."/>
            <person name="Kennedy C."/>
            <person name="Acevedo D."/>
            <person name="Evans-Holm M."/>
            <person name="Frise E."/>
            <person name="Wan K.H."/>
            <person name="Park S."/>
            <person name="Mendez-Lago M."/>
            <person name="Rossi F."/>
            <person name="Villasante A."/>
            <person name="Dimitri P."/>
            <person name="Karpen G.H."/>
            <person name="Celniker S.E."/>
        </authorList>
    </citation>
    <scope>NUCLEOTIDE SEQUENCE [LARGE SCALE GENOMIC DNA]</scope>
    <source>
        <strain evidence="7">Berkeley</strain>
    </source>
</reference>
<reference evidence="5 7" key="6">
    <citation type="journal article" date="2005" name="PLoS Comput. Biol.">
        <title>Combined evidence annotation of transposable elements in genome sequences.</title>
        <authorList>
            <person name="Quesneville H."/>
            <person name="Bergman C.M."/>
            <person name="Andrieu O."/>
            <person name="Autard D."/>
            <person name="Nouaud D."/>
            <person name="Ashburner M."/>
            <person name="Anxolabehere D."/>
        </authorList>
    </citation>
    <scope>NUCLEOTIDE SEQUENCE [LARGE SCALE GENOMIC DNA]</scope>
    <source>
        <strain evidence="7">Berkeley</strain>
    </source>
</reference>
<dbReference type="KEGG" id="dme:Dmel_CG18557"/>
<reference evidence="5 7" key="7">
    <citation type="journal article" date="2007" name="Science">
        <title>The Release 5.1 annotation of Drosophila melanogaster heterochromatin.</title>
        <authorList>
            <person name="Smith C.D."/>
            <person name="Shu S."/>
            <person name="Mungall C.J."/>
            <person name="Karpen G.H."/>
        </authorList>
    </citation>
    <scope>NUCLEOTIDE SEQUENCE [LARGE SCALE GENOMIC DNA]</scope>
    <source>
        <strain evidence="7">Berkeley</strain>
    </source>
</reference>
<dbReference type="Proteomes" id="UP000000803">
    <property type="component" value="Chromosome 2L"/>
</dbReference>
<reference evidence="5 7" key="2">
    <citation type="journal article" date="2002" name="Genome Biol.">
        <title>Finishing a whole-genome shotgun: release 3 of the Drosophila melanogaster euchromatic genome sequence.</title>
        <authorList>
            <person name="Celniker S.E."/>
            <person name="Wheeler D.A."/>
            <person name="Kronmiller B."/>
            <person name="Carlson J.W."/>
            <person name="Halpern A."/>
            <person name="Patel S."/>
            <person name="Adams M."/>
            <person name="Champe M."/>
            <person name="Dugan S.P."/>
            <person name="Frise E."/>
            <person name="Hodgson A."/>
            <person name="George R.A."/>
            <person name="Hoskins R.A."/>
            <person name="Laverty T."/>
            <person name="Muzny D.M."/>
            <person name="Nelson C.R."/>
            <person name="Pacleb J.M."/>
            <person name="Park S."/>
            <person name="Pfeiffer B.D."/>
            <person name="Richards S."/>
            <person name="Sodergren E.J."/>
            <person name="Svirskas R."/>
            <person name="Tabor P.E."/>
            <person name="Wan K."/>
            <person name="Stapleton M."/>
            <person name="Sutton G.G."/>
            <person name="Venter C."/>
            <person name="Weinstock G."/>
            <person name="Scherer S.E."/>
            <person name="Myers E.W."/>
            <person name="Gibbs R.A."/>
            <person name="Rubin G.M."/>
        </authorList>
    </citation>
    <scope>NUCLEOTIDE SEQUENCE [LARGE SCALE GENOMIC DNA]</scope>
    <source>
        <strain evidence="7">Berkeley</strain>
    </source>
</reference>
<evidence type="ECO:0000259" key="4">
    <source>
        <dbReference type="PROSITE" id="PS50240"/>
    </source>
</evidence>
<keyword evidence="7" id="KW-1185">Reference proteome</keyword>
<comment type="similarity">
    <text evidence="2">Belongs to the peptidase S1 family. CLIP subfamily.</text>
</comment>
<reference evidence="5 7" key="11">
    <citation type="journal article" date="2015" name="Genome Res.">
        <title>The Release 6 reference sequence of the Drosophila melanogaster genome.</title>
        <authorList>
            <person name="Hoskins R.A."/>
            <person name="Carlson J.W."/>
            <person name="Wan K.H."/>
            <person name="Park S."/>
            <person name="Mendez I."/>
            <person name="Galle S.E."/>
            <person name="Booth B.W."/>
            <person name="Pfeiffer B.D."/>
            <person name="George R.A."/>
            <person name="Svirskas R."/>
            <person name="Krzywinski M."/>
            <person name="Schein J."/>
            <person name="Accardo M.C."/>
            <person name="Damia E."/>
            <person name="Messina G."/>
            <person name="Mendez-Lago M."/>
            <person name="de Pablos B."/>
            <person name="Demakova O.V."/>
            <person name="Andreyeva E.N."/>
            <person name="Boldyreva L.V."/>
            <person name="Marra M."/>
            <person name="Carvalho A.B."/>
            <person name="Dimitri P."/>
            <person name="Villasante A."/>
            <person name="Zhimulev I.F."/>
            <person name="Rubin G.M."/>
            <person name="Karpen G.H."/>
            <person name="Celniker S.E."/>
        </authorList>
    </citation>
    <scope>NUCLEOTIDE SEQUENCE [LARGE SCALE GENOMIC DNA]</scope>
    <source>
        <strain evidence="7">Berkeley</strain>
    </source>
</reference>
<feature type="chain" id="PRO_5004334963" description="Peptidase S1 domain-containing protein" evidence="3">
    <location>
        <begin position="19"/>
        <end position="343"/>
    </location>
</feature>
<dbReference type="AlphaFoldDB" id="Q9VQH8"/>
<dbReference type="eggNOG" id="KOG3627">
    <property type="taxonomic scope" value="Eukaryota"/>
</dbReference>
<dbReference type="OrthoDB" id="6261922at2759"/>
<dbReference type="SUPFAM" id="SSF50494">
    <property type="entry name" value="Trypsin-like serine proteases"/>
    <property type="match status" value="1"/>
</dbReference>
<dbReference type="InterPro" id="IPR051487">
    <property type="entry name" value="Ser/Thr_Proteases_Immune/Dev"/>
</dbReference>
<dbReference type="GO" id="GO:0006508">
    <property type="term" value="P:proteolysis"/>
    <property type="evidence" value="ECO:0000318"/>
    <property type="project" value="GO_Central"/>
</dbReference>
<keyword evidence="1" id="KW-1015">Disulfide bond</keyword>
<name>Q9VQH8_DROME</name>
<protein>
    <recommendedName>
        <fullName evidence="4">Peptidase S1 domain-containing protein</fullName>
    </recommendedName>
</protein>
<evidence type="ECO:0000313" key="7">
    <source>
        <dbReference type="Proteomes" id="UP000000803"/>
    </source>
</evidence>
<dbReference type="VEuPathDB" id="VectorBase:FBgn0031470"/>
<dbReference type="STRING" id="7227.FBpp0077373"/>
<dbReference type="GeneID" id="33483"/>
<reference evidence="5 7" key="5">
    <citation type="journal article" date="2002" name="Genome Biol.">
        <title>Heterochromatic sequences in a Drosophila whole-genome shotgun assembly.</title>
        <authorList>
            <person name="Hoskins R.A."/>
            <person name="Smith C.D."/>
            <person name="Carlson J.W."/>
            <person name="Carvalho A.B."/>
            <person name="Halpern A."/>
            <person name="Kaminker J.S."/>
            <person name="Kennedy C."/>
            <person name="Mungall C.J."/>
            <person name="Sullivan B.A."/>
            <person name="Sutton G.G."/>
            <person name="Yasuhara J.C."/>
            <person name="Wakimoto B.T."/>
            <person name="Myers E.W."/>
            <person name="Celniker S.E."/>
            <person name="Rubin G.M."/>
            <person name="Karpen G.H."/>
        </authorList>
    </citation>
    <scope>NUCLEOTIDE SEQUENCE [LARGE SCALE GENOMIC DNA]</scope>
    <source>
        <strain evidence="7">Berkeley</strain>
    </source>
</reference>
<dbReference type="EMBL" id="AE014134">
    <property type="protein sequence ID" value="AAF51195.1"/>
    <property type="molecule type" value="Genomic_DNA"/>
</dbReference>
<dbReference type="HOGENOM" id="CLU_006842_0_3_1"/>
<dbReference type="Pfam" id="PF00089">
    <property type="entry name" value="Trypsin"/>
    <property type="match status" value="1"/>
</dbReference>
<reference evidence="5 7" key="9">
    <citation type="journal article" date="2015" name="G3 (Bethesda)">
        <title>Gene Model Annotations for Drosophila melanogaster: Impact of High-Throughput Data.</title>
        <authorList>
            <consortium name="FlyBase Consortium"/>
            <person name="Matthews B.B."/>
            <person name="Dos Santos G."/>
            <person name="Crosby M.A."/>
            <person name="Emmert D.B."/>
            <person name="St Pierre S.E."/>
            <person name="Gramates L.S."/>
            <person name="Zhou P."/>
            <person name="Schroeder A.J."/>
            <person name="Falls K."/>
            <person name="Strelets V."/>
            <person name="Russo S.M."/>
            <person name="Gelbart W.M."/>
            <person name="null"/>
        </authorList>
    </citation>
    <scope>NUCLEOTIDE SEQUENCE [LARGE SCALE GENOMIC DNA]</scope>
    <source>
        <strain evidence="7">Berkeley</strain>
    </source>
</reference>
<dbReference type="FunCoup" id="Q9VQH8">
    <property type="interactions" value="10"/>
</dbReference>
<dbReference type="PROSITE" id="PS50240">
    <property type="entry name" value="TRYPSIN_DOM"/>
    <property type="match status" value="1"/>
</dbReference>